<evidence type="ECO:0000313" key="9">
    <source>
        <dbReference type="EMBL" id="KAK4882071.1"/>
    </source>
</evidence>
<dbReference type="AlphaFoldDB" id="A0AAN7PGQ1"/>
<evidence type="ECO:0000313" key="10">
    <source>
        <dbReference type="Proteomes" id="UP001353858"/>
    </source>
</evidence>
<evidence type="ECO:0000256" key="6">
    <source>
        <dbReference type="SAM" id="MobiDB-lite"/>
    </source>
</evidence>
<evidence type="ECO:0000256" key="2">
    <source>
        <dbReference type="ARBA" id="ARBA00016807"/>
    </source>
</evidence>
<name>A0AAN7PGQ1_9COLE</name>
<evidence type="ECO:0000256" key="7">
    <source>
        <dbReference type="SAM" id="Phobius"/>
    </source>
</evidence>
<proteinExistence type="predicted"/>
<keyword evidence="3" id="KW-0805">Transcription regulation</keyword>
<feature type="region of interest" description="Disordered" evidence="6">
    <location>
        <begin position="219"/>
        <end position="238"/>
    </location>
</feature>
<keyword evidence="4" id="KW-0804">Transcription</keyword>
<reference evidence="10" key="1">
    <citation type="submission" date="2023-01" db="EMBL/GenBank/DDBJ databases">
        <title>Key to firefly adult light organ development and bioluminescence: homeobox transcription factors regulate luciferase expression and transportation to peroxisome.</title>
        <authorList>
            <person name="Fu X."/>
        </authorList>
    </citation>
    <scope>NUCLEOTIDE SEQUENCE [LARGE SCALE GENOMIC DNA]</scope>
</reference>
<feature type="compositionally biased region" description="Basic and acidic residues" evidence="6">
    <location>
        <begin position="276"/>
        <end position="292"/>
    </location>
</feature>
<feature type="region of interest" description="Disordered" evidence="6">
    <location>
        <begin position="275"/>
        <end position="313"/>
    </location>
</feature>
<keyword evidence="10" id="KW-1185">Reference proteome</keyword>
<evidence type="ECO:0000256" key="3">
    <source>
        <dbReference type="ARBA" id="ARBA00023015"/>
    </source>
</evidence>
<evidence type="ECO:0000256" key="1">
    <source>
        <dbReference type="ARBA" id="ARBA00011764"/>
    </source>
</evidence>
<dbReference type="Proteomes" id="UP001353858">
    <property type="component" value="Unassembled WGS sequence"/>
</dbReference>
<comment type="function">
    <text evidence="5">Involved in transvection phenomena (= synapsis-dependent gene expression), where the synaptic pairing of chromosomes carrying genes with which zeste interacts influences the expression of these genes. Zeste binds to DNA and stimulates transcription from a nearby promoter.</text>
</comment>
<keyword evidence="7" id="KW-0812">Transmembrane</keyword>
<protein>
    <recommendedName>
        <fullName evidence="2">Regulatory protein zeste</fullName>
    </recommendedName>
</protein>
<keyword evidence="7" id="KW-1133">Transmembrane helix</keyword>
<dbReference type="InterPro" id="IPR028002">
    <property type="entry name" value="Myb_DNA-bind_5"/>
</dbReference>
<feature type="domain" description="Myb/SANT-like DNA-binding" evidence="8">
    <location>
        <begin position="325"/>
        <end position="362"/>
    </location>
</feature>
<keyword evidence="7" id="KW-0472">Membrane</keyword>
<comment type="caution">
    <text evidence="9">The sequence shown here is derived from an EMBL/GenBank/DDBJ whole genome shotgun (WGS) entry which is preliminary data.</text>
</comment>
<feature type="compositionally biased region" description="Low complexity" evidence="6">
    <location>
        <begin position="228"/>
        <end position="238"/>
    </location>
</feature>
<dbReference type="EMBL" id="JARPUR010000002">
    <property type="protein sequence ID" value="KAK4882071.1"/>
    <property type="molecule type" value="Genomic_DNA"/>
</dbReference>
<evidence type="ECO:0000256" key="4">
    <source>
        <dbReference type="ARBA" id="ARBA00023163"/>
    </source>
</evidence>
<organism evidence="9 10">
    <name type="scientific">Aquatica leii</name>
    <dbReference type="NCBI Taxonomy" id="1421715"/>
    <lineage>
        <taxon>Eukaryota</taxon>
        <taxon>Metazoa</taxon>
        <taxon>Ecdysozoa</taxon>
        <taxon>Arthropoda</taxon>
        <taxon>Hexapoda</taxon>
        <taxon>Insecta</taxon>
        <taxon>Pterygota</taxon>
        <taxon>Neoptera</taxon>
        <taxon>Endopterygota</taxon>
        <taxon>Coleoptera</taxon>
        <taxon>Polyphaga</taxon>
        <taxon>Elateriformia</taxon>
        <taxon>Elateroidea</taxon>
        <taxon>Lampyridae</taxon>
        <taxon>Luciolinae</taxon>
        <taxon>Aquatica</taxon>
    </lineage>
</organism>
<evidence type="ECO:0000259" key="8">
    <source>
        <dbReference type="Pfam" id="PF13873"/>
    </source>
</evidence>
<dbReference type="Pfam" id="PF13873">
    <property type="entry name" value="Myb_DNA-bind_5"/>
    <property type="match status" value="1"/>
</dbReference>
<gene>
    <name evidence="9" type="ORF">RN001_005390</name>
</gene>
<evidence type="ECO:0000256" key="5">
    <source>
        <dbReference type="ARBA" id="ARBA00025466"/>
    </source>
</evidence>
<feature type="transmembrane region" description="Helical" evidence="7">
    <location>
        <begin position="161"/>
        <end position="182"/>
    </location>
</feature>
<comment type="subunit">
    <text evidence="1">Self-associates forming complexes of several hundred monomers.</text>
</comment>
<accession>A0AAN7PGQ1</accession>
<sequence length="437" mass="48663">MLLYLSLSLSDKQLSQSKGYQNDDDDDDDEDEHLDIFNEEEILLNKTDKGMYLGSPCEFTCSPKLIHVYCNPVSGVCECEKKHPVKLNPATGCGKPKRLGEQCYYREACRYSDQHASCVQIHHNAVCQCKSGYHIVSIQKPSKRVFCAEDVDILKTDFSTLAGVLSGIAVLSGLICFVLKLFNQNRYTRPHRFGNANLAPPIFFSNDAGIGLPMPLLESSTSHGTSQRSLTSVSSRRASSIHGCRGVSVSASRAGSRRPSLTSIHSVSSVRSFSARRFEREKEQKEEREMQRRFARMTSNGKTPPTPSPRSTDELLPTLAEDRPSEAWITVANNFNAINCIARSQDQLKIKYENLKIKARKFAADQRFCQGTGGGPPNINIKDPVLDAVLRIINFKTVVGLINPFDIDSIRNNAQNKENILPVTDVYKPKSVTVRSI</sequence>